<evidence type="ECO:0000313" key="2">
    <source>
        <dbReference type="Proteomes" id="UP000234681"/>
    </source>
</evidence>
<dbReference type="Proteomes" id="UP000234681">
    <property type="component" value="Chromosome 13"/>
</dbReference>
<reference evidence="2" key="1">
    <citation type="submission" date="2005-09" db="EMBL/GenBank/DDBJ databases">
        <authorList>
            <person name="Mural R.J."/>
            <person name="Li P.W."/>
            <person name="Adams M.D."/>
            <person name="Amanatides P.G."/>
            <person name="Baden-Tillson H."/>
            <person name="Barnstead M."/>
            <person name="Chin S.H."/>
            <person name="Dew I."/>
            <person name="Evans C.A."/>
            <person name="Ferriera S."/>
            <person name="Flanigan M."/>
            <person name="Fosler C."/>
            <person name="Glodek A."/>
            <person name="Gu Z."/>
            <person name="Holt R.A."/>
            <person name="Jennings D."/>
            <person name="Kraft C.L."/>
            <person name="Lu F."/>
            <person name="Nguyen T."/>
            <person name="Nusskern D.R."/>
            <person name="Pfannkoch C.M."/>
            <person name="Sitter C."/>
            <person name="Sutton G.G."/>
            <person name="Venter J.C."/>
            <person name="Wang Z."/>
            <person name="Woodage T."/>
            <person name="Zheng X.H."/>
            <person name="Zhong F."/>
        </authorList>
    </citation>
    <scope>NUCLEOTIDE SEQUENCE [LARGE SCALE GENOMIC DNA]</scope>
    <source>
        <strain>BN</strain>
        <strain evidence="2">Sprague-Dawley</strain>
    </source>
</reference>
<accession>A6JGG3</accession>
<proteinExistence type="predicted"/>
<protein>
    <submittedName>
        <fullName evidence="1">RCG20472</fullName>
    </submittedName>
</protein>
<organism evidence="1 2">
    <name type="scientific">Rattus norvegicus</name>
    <name type="common">Rat</name>
    <dbReference type="NCBI Taxonomy" id="10116"/>
    <lineage>
        <taxon>Eukaryota</taxon>
        <taxon>Metazoa</taxon>
        <taxon>Chordata</taxon>
        <taxon>Craniata</taxon>
        <taxon>Vertebrata</taxon>
        <taxon>Euteleostomi</taxon>
        <taxon>Mammalia</taxon>
        <taxon>Eutheria</taxon>
        <taxon>Euarchontoglires</taxon>
        <taxon>Glires</taxon>
        <taxon>Rodentia</taxon>
        <taxon>Myomorpha</taxon>
        <taxon>Muroidea</taxon>
        <taxon>Muridae</taxon>
        <taxon>Murinae</taxon>
        <taxon>Rattus</taxon>
    </lineage>
</organism>
<evidence type="ECO:0000313" key="1">
    <source>
        <dbReference type="EMBL" id="EDL94819.1"/>
    </source>
</evidence>
<dbReference type="EMBL" id="CH473985">
    <property type="protein sequence ID" value="EDL94819.1"/>
    <property type="molecule type" value="Genomic_DNA"/>
</dbReference>
<gene>
    <name evidence="1" type="ORF">rCG_20472</name>
</gene>
<dbReference type="AlphaFoldDB" id="A6JGG3"/>
<name>A6JGG3_RAT</name>
<sequence>MVMCRGKELVKRQILVANPTHLHQNVCRLCCPETTPNKCSSHLYSEKYFFPLNINEC</sequence>